<dbReference type="Proteomes" id="UP000426265">
    <property type="component" value="Unassembled WGS sequence"/>
</dbReference>
<evidence type="ECO:0008006" key="4">
    <source>
        <dbReference type="Google" id="ProtNLM"/>
    </source>
</evidence>
<organism evidence="2 3">
    <name type="scientific">Arabidopsis thaliana</name>
    <name type="common">Mouse-ear cress</name>
    <dbReference type="NCBI Taxonomy" id="3702"/>
    <lineage>
        <taxon>Eukaryota</taxon>
        <taxon>Viridiplantae</taxon>
        <taxon>Streptophyta</taxon>
        <taxon>Embryophyta</taxon>
        <taxon>Tracheophyta</taxon>
        <taxon>Spermatophyta</taxon>
        <taxon>Magnoliopsida</taxon>
        <taxon>eudicotyledons</taxon>
        <taxon>Gunneridae</taxon>
        <taxon>Pentapetalae</taxon>
        <taxon>rosids</taxon>
        <taxon>malvids</taxon>
        <taxon>Brassicales</taxon>
        <taxon>Brassicaceae</taxon>
        <taxon>Camelineae</taxon>
        <taxon>Arabidopsis</taxon>
    </lineage>
</organism>
<name>A0A654EVC5_ARATH</name>
<dbReference type="PANTHER" id="PTHR47150:SF7">
    <property type="entry name" value="NUCLEASE"/>
    <property type="match status" value="1"/>
</dbReference>
<evidence type="ECO:0000313" key="3">
    <source>
        <dbReference type="Proteomes" id="UP000426265"/>
    </source>
</evidence>
<dbReference type="AlphaFoldDB" id="A0A654EVC5"/>
<accession>A0A654EVC5</accession>
<proteinExistence type="predicted"/>
<protein>
    <recommendedName>
        <fullName evidence="4">Nuclease HARBI1</fullName>
    </recommendedName>
</protein>
<evidence type="ECO:0000256" key="1">
    <source>
        <dbReference type="SAM" id="MobiDB-lite"/>
    </source>
</evidence>
<gene>
    <name evidence="2" type="ORF">AN1_LOCUS8717</name>
</gene>
<dbReference type="EMBL" id="CACRSJ010000105">
    <property type="protein sequence ID" value="VYS53256.1"/>
    <property type="molecule type" value="Genomic_DNA"/>
</dbReference>
<sequence length="443" mass="50624">MSFNYGSSSYIPSSSSSSSSSDNNYYDDIEKQVVSQITTNNNFLCSQHLYNSEGSHGGSIPGHVVINRDRENAARNLFNDYFAEKPVFPETMFRRRFRMSRSLFLRIYDAIQRHDNYFVQRRDGVGKLGLSGLQKMTAAFRMLAYGVPADSTDEYIKIGESTALESLKRFCRAIVEVFACRYLRSPDANDVARLLHIGESRGFLGMLGSLDCMHWKWKNCPTAWGGQYASRSRSPTIILEAVADYDLWIWHAYFGLPGSNNDINVLETSHLFANLAEGTAPPASYVINGKPYNMGYYLADGIYPKWSTLVQTIHDPRGPKKKLFAMKQEACRKDVERAFGVLQSRFAIVAGPSRLWNKTVLHDIMTSCIIMHNMIIEDERDIDAPIEERVEVPIEEVEMTGDDDTRFQEFLARHRQIKDREAHIELRNALIEHLWSQYTNSEN</sequence>
<dbReference type="InterPro" id="IPR006912">
    <property type="entry name" value="Harbinger_derived_prot"/>
</dbReference>
<dbReference type="Pfam" id="PF04827">
    <property type="entry name" value="Plant_tran"/>
    <property type="match status" value="1"/>
</dbReference>
<dbReference type="ExpressionAtlas" id="A0A654EVC5">
    <property type="expression patterns" value="differential"/>
</dbReference>
<evidence type="ECO:0000313" key="2">
    <source>
        <dbReference type="EMBL" id="VYS53256.1"/>
    </source>
</evidence>
<reference evidence="2 3" key="1">
    <citation type="submission" date="2019-11" db="EMBL/GenBank/DDBJ databases">
        <authorList>
            <person name="Jiao W.-B."/>
            <person name="Schneeberger K."/>
        </authorList>
    </citation>
    <scope>NUCLEOTIDE SEQUENCE [LARGE SCALE GENOMIC DNA]</scope>
    <source>
        <strain evidence="3">cv. An-1</strain>
    </source>
</reference>
<feature type="region of interest" description="Disordered" evidence="1">
    <location>
        <begin position="1"/>
        <end position="23"/>
    </location>
</feature>
<dbReference type="PANTHER" id="PTHR47150">
    <property type="entry name" value="OS12G0169200 PROTEIN"/>
    <property type="match status" value="1"/>
</dbReference>